<dbReference type="Proteomes" id="UP000593561">
    <property type="component" value="Unassembled WGS sequence"/>
</dbReference>
<evidence type="ECO:0000313" key="2">
    <source>
        <dbReference type="Proteomes" id="UP000593561"/>
    </source>
</evidence>
<proteinExistence type="predicted"/>
<sequence>SRRCYCEIDYKGGEIGHIKITFWEGPFDIQKSLSNSRTGRECWGELEKFG</sequence>
<keyword evidence="2" id="KW-1185">Reference proteome</keyword>
<dbReference type="EMBL" id="JABFAC010000001">
    <property type="protein sequence ID" value="MBA0605155.1"/>
    <property type="molecule type" value="Genomic_DNA"/>
</dbReference>
<comment type="caution">
    <text evidence="1">The sequence shown here is derived from an EMBL/GenBank/DDBJ whole genome shotgun (WGS) entry which is preliminary data.</text>
</comment>
<evidence type="ECO:0000313" key="1">
    <source>
        <dbReference type="EMBL" id="MBA0605155.1"/>
    </source>
</evidence>
<gene>
    <name evidence="1" type="ORF">Godav_017762</name>
</gene>
<accession>A0A7J8QUH5</accession>
<organism evidence="1 2">
    <name type="scientific">Gossypium davidsonii</name>
    <name type="common">Davidson's cotton</name>
    <name type="synonym">Gossypium klotzschianum subsp. davidsonii</name>
    <dbReference type="NCBI Taxonomy" id="34287"/>
    <lineage>
        <taxon>Eukaryota</taxon>
        <taxon>Viridiplantae</taxon>
        <taxon>Streptophyta</taxon>
        <taxon>Embryophyta</taxon>
        <taxon>Tracheophyta</taxon>
        <taxon>Spermatophyta</taxon>
        <taxon>Magnoliopsida</taxon>
        <taxon>eudicotyledons</taxon>
        <taxon>Gunneridae</taxon>
        <taxon>Pentapetalae</taxon>
        <taxon>rosids</taxon>
        <taxon>malvids</taxon>
        <taxon>Malvales</taxon>
        <taxon>Malvaceae</taxon>
        <taxon>Malvoideae</taxon>
        <taxon>Gossypium</taxon>
    </lineage>
</organism>
<protein>
    <submittedName>
        <fullName evidence="1">Uncharacterized protein</fullName>
    </submittedName>
</protein>
<name>A0A7J8QUH5_GOSDV</name>
<dbReference type="AlphaFoldDB" id="A0A7J8QUH5"/>
<feature type="non-terminal residue" evidence="1">
    <location>
        <position position="1"/>
    </location>
</feature>
<reference evidence="1 2" key="1">
    <citation type="journal article" date="2019" name="Genome Biol. Evol.">
        <title>Insights into the evolution of the New World diploid cottons (Gossypium, subgenus Houzingenia) based on genome sequencing.</title>
        <authorList>
            <person name="Grover C.E."/>
            <person name="Arick M.A. 2nd"/>
            <person name="Thrash A."/>
            <person name="Conover J.L."/>
            <person name="Sanders W.S."/>
            <person name="Peterson D.G."/>
            <person name="Frelichowski J.E."/>
            <person name="Scheffler J.A."/>
            <person name="Scheffler B.E."/>
            <person name="Wendel J.F."/>
        </authorList>
    </citation>
    <scope>NUCLEOTIDE SEQUENCE [LARGE SCALE GENOMIC DNA]</scope>
    <source>
        <strain evidence="1">27</strain>
        <tissue evidence="1">Leaf</tissue>
    </source>
</reference>